<evidence type="ECO:0000313" key="2">
    <source>
        <dbReference type="Proteomes" id="UP000323930"/>
    </source>
</evidence>
<keyword evidence="2" id="KW-1185">Reference proteome</keyword>
<dbReference type="OrthoDB" id="9773772at2"/>
<protein>
    <submittedName>
        <fullName evidence="1">Kdo domain containing protein</fullName>
    </submittedName>
</protein>
<sequence>MSKKYVFSKFATSSERLQIEDVIANFDEYDGGLGDRNIIKTIRLKDRGVNVKSFKIPNAINQIVYSFFRPSKARRSFEYANKLLEKGIGTPQPLAFFEFNSGVLFKQSFYVSESISYDFLYRNLIHDFDIPDYENILRAFTRFTYKMHENGIHFLDHSPGNTLIKKEGEFYKFYLVDLNRMEFRAMDFKTRVKNFSKLTKHKSMVKVMSDEYAKCTGENYDEIFGLMWKETKAFQDKYWKKERFKKRIKFWK</sequence>
<evidence type="ECO:0000313" key="1">
    <source>
        <dbReference type="EMBL" id="TYA65969.1"/>
    </source>
</evidence>
<dbReference type="InterPro" id="IPR011009">
    <property type="entry name" value="Kinase-like_dom_sf"/>
</dbReference>
<dbReference type="Pfam" id="PF06293">
    <property type="entry name" value="Kdo"/>
    <property type="match status" value="1"/>
</dbReference>
<dbReference type="SUPFAM" id="SSF56112">
    <property type="entry name" value="Protein kinase-like (PK-like)"/>
    <property type="match status" value="1"/>
</dbReference>
<accession>A0A5D0H6I9</accession>
<dbReference type="EMBL" id="VSDQ01000852">
    <property type="protein sequence ID" value="TYA65969.1"/>
    <property type="molecule type" value="Genomic_DNA"/>
</dbReference>
<dbReference type="Gene3D" id="1.10.510.10">
    <property type="entry name" value="Transferase(Phosphotransferase) domain 1"/>
    <property type="match status" value="1"/>
</dbReference>
<gene>
    <name evidence="1" type="ORF">FUA24_24110</name>
</gene>
<dbReference type="Proteomes" id="UP000323930">
    <property type="component" value="Unassembled WGS sequence"/>
</dbReference>
<dbReference type="RefSeq" id="WP_148545917.1">
    <property type="nucleotide sequence ID" value="NZ_VSDQ01000852.1"/>
</dbReference>
<organism evidence="1 2">
    <name type="scientific">Seonamhaeicola marinus</name>
    <dbReference type="NCBI Taxonomy" id="1912246"/>
    <lineage>
        <taxon>Bacteria</taxon>
        <taxon>Pseudomonadati</taxon>
        <taxon>Bacteroidota</taxon>
        <taxon>Flavobacteriia</taxon>
        <taxon>Flavobacteriales</taxon>
        <taxon>Flavobacteriaceae</taxon>
    </lineage>
</organism>
<proteinExistence type="predicted"/>
<comment type="caution">
    <text evidence="1">The sequence shown here is derived from an EMBL/GenBank/DDBJ whole genome shotgun (WGS) entry which is preliminary data.</text>
</comment>
<name>A0A5D0H6I9_9FLAO</name>
<dbReference type="AlphaFoldDB" id="A0A5D0H6I9"/>
<reference evidence="1 2" key="1">
    <citation type="submission" date="2019-08" db="EMBL/GenBank/DDBJ databases">
        <title>Seonamhaeicola sediminis sp. nov., isolated from marine sediment.</title>
        <authorList>
            <person name="Cao W.R."/>
        </authorList>
    </citation>
    <scope>NUCLEOTIDE SEQUENCE [LARGE SCALE GENOMIC DNA]</scope>
    <source>
        <strain evidence="1 2">B011</strain>
    </source>
</reference>